<dbReference type="GO" id="GO:0008270">
    <property type="term" value="F:zinc ion binding"/>
    <property type="evidence" value="ECO:0007669"/>
    <property type="project" value="UniProtKB-KW"/>
</dbReference>
<accession>A0A1E7KZI3</accession>
<name>A0A1E7KZI3_9ACTN</name>
<evidence type="ECO:0000259" key="4">
    <source>
        <dbReference type="PROSITE" id="PS01358"/>
    </source>
</evidence>
<evidence type="ECO:0000256" key="3">
    <source>
        <dbReference type="ARBA" id="ARBA00022833"/>
    </source>
</evidence>
<protein>
    <recommendedName>
        <fullName evidence="4">RanBP2-type domain-containing protein</fullName>
    </recommendedName>
</protein>
<sequence>MLTIDLDDLLRHAEKQSVPGILAAARAAGVLWQCRKESCRHDNPRGRELCSECGHDQKGAPLHDIRPGLYRGPEEDWLDLRQVVTGHFADQEPRPDAVTFLWAGSDDEACWSESAVTVHYGGHIKESPASLDDPAVCEALQVLTDFEAPMYMGKMRVALPARPSAVTSGV</sequence>
<dbReference type="AlphaFoldDB" id="A0A1E7KZI3"/>
<gene>
    <name evidence="5" type="ORF">AN218_23135</name>
</gene>
<evidence type="ECO:0000256" key="1">
    <source>
        <dbReference type="ARBA" id="ARBA00022723"/>
    </source>
</evidence>
<dbReference type="RefSeq" id="WP_070018827.1">
    <property type="nucleotide sequence ID" value="NZ_LJGW01000377.1"/>
</dbReference>
<proteinExistence type="predicted"/>
<keyword evidence="3" id="KW-0862">Zinc</keyword>
<evidence type="ECO:0000313" key="5">
    <source>
        <dbReference type="EMBL" id="OEV09325.1"/>
    </source>
</evidence>
<organism evidence="5 6">
    <name type="scientific">Streptomyces nanshensis</name>
    <dbReference type="NCBI Taxonomy" id="518642"/>
    <lineage>
        <taxon>Bacteria</taxon>
        <taxon>Bacillati</taxon>
        <taxon>Actinomycetota</taxon>
        <taxon>Actinomycetes</taxon>
        <taxon>Kitasatosporales</taxon>
        <taxon>Streptomycetaceae</taxon>
        <taxon>Streptomyces</taxon>
    </lineage>
</organism>
<feature type="domain" description="RanBP2-type" evidence="4">
    <location>
        <begin position="32"/>
        <end position="53"/>
    </location>
</feature>
<dbReference type="Proteomes" id="UP000176005">
    <property type="component" value="Unassembled WGS sequence"/>
</dbReference>
<dbReference type="EMBL" id="LJGW01000377">
    <property type="protein sequence ID" value="OEV09325.1"/>
    <property type="molecule type" value="Genomic_DNA"/>
</dbReference>
<dbReference type="InterPro" id="IPR001876">
    <property type="entry name" value="Znf_RanBP2"/>
</dbReference>
<keyword evidence="2" id="KW-0863">Zinc-finger</keyword>
<evidence type="ECO:0000313" key="6">
    <source>
        <dbReference type="Proteomes" id="UP000176005"/>
    </source>
</evidence>
<reference evidence="5 6" key="1">
    <citation type="journal article" date="2016" name="Front. Microbiol.">
        <title>Comparative Genomics Analysis of Streptomyces Species Reveals Their Adaptation to the Marine Environment and Their Diversity at the Genomic Level.</title>
        <authorList>
            <person name="Tian X."/>
            <person name="Zhang Z."/>
            <person name="Yang T."/>
            <person name="Chen M."/>
            <person name="Li J."/>
            <person name="Chen F."/>
            <person name="Yang J."/>
            <person name="Li W."/>
            <person name="Zhang B."/>
            <person name="Zhang Z."/>
            <person name="Wu J."/>
            <person name="Zhang C."/>
            <person name="Long L."/>
            <person name="Xiao J."/>
        </authorList>
    </citation>
    <scope>NUCLEOTIDE SEQUENCE [LARGE SCALE GENOMIC DNA]</scope>
    <source>
        <strain evidence="5 6">SCSIO 10429</strain>
    </source>
</reference>
<keyword evidence="6" id="KW-1185">Reference proteome</keyword>
<dbReference type="PROSITE" id="PS01358">
    <property type="entry name" value="ZF_RANBP2_1"/>
    <property type="match status" value="1"/>
</dbReference>
<comment type="caution">
    <text evidence="5">The sequence shown here is derived from an EMBL/GenBank/DDBJ whole genome shotgun (WGS) entry which is preliminary data.</text>
</comment>
<keyword evidence="1" id="KW-0479">Metal-binding</keyword>
<evidence type="ECO:0000256" key="2">
    <source>
        <dbReference type="ARBA" id="ARBA00022771"/>
    </source>
</evidence>